<reference evidence="1 2" key="1">
    <citation type="submission" date="2019-02" db="EMBL/GenBank/DDBJ databases">
        <title>Deep-cultivation of Planctomycetes and their phenomic and genomic characterization uncovers novel biology.</title>
        <authorList>
            <person name="Wiegand S."/>
            <person name="Jogler M."/>
            <person name="Boedeker C."/>
            <person name="Pinto D."/>
            <person name="Vollmers J."/>
            <person name="Rivas-Marin E."/>
            <person name="Kohn T."/>
            <person name="Peeters S.H."/>
            <person name="Heuer A."/>
            <person name="Rast P."/>
            <person name="Oberbeckmann S."/>
            <person name="Bunk B."/>
            <person name="Jeske O."/>
            <person name="Meyerdierks A."/>
            <person name="Storesund J.E."/>
            <person name="Kallscheuer N."/>
            <person name="Luecker S."/>
            <person name="Lage O.M."/>
            <person name="Pohl T."/>
            <person name="Merkel B.J."/>
            <person name="Hornburger P."/>
            <person name="Mueller R.-W."/>
            <person name="Bruemmer F."/>
            <person name="Labrenz M."/>
            <person name="Spormann A.M."/>
            <person name="Op den Camp H."/>
            <person name="Overmann J."/>
            <person name="Amann R."/>
            <person name="Jetten M.S.M."/>
            <person name="Mascher T."/>
            <person name="Medema M.H."/>
            <person name="Devos D.P."/>
            <person name="Kaster A.-K."/>
            <person name="Ovreas L."/>
            <person name="Rohde M."/>
            <person name="Galperin M.Y."/>
            <person name="Jogler C."/>
        </authorList>
    </citation>
    <scope>NUCLEOTIDE SEQUENCE [LARGE SCALE GENOMIC DNA]</scope>
    <source>
        <strain evidence="1 2">Poly30</strain>
    </source>
</reference>
<name>A0A518EPE5_9BACT</name>
<evidence type="ECO:0000313" key="1">
    <source>
        <dbReference type="EMBL" id="QDV05951.1"/>
    </source>
</evidence>
<sequence length="277" mass="29971">MKGVPAPELKPMNVVSPGSFVARSLPVAVLFAFTSCAMIQKDIQFEEDFTGKNTLGVSTGWAFVEADVDLSDGTGPLANPILGGTDVGSSTTTLDPVFGIGIKYFHYITNNWVLGAIYEHRIFDPQSTRPLSADVDIDSFGTNHFIIDGRYQFDPVDRAKRLRPFVGLQLGYVPGISADGKVSYAPVSALGLPATSEKINLEGDGFFTLGFIAGASYLVRENMTFDVGAFYEYALSPTSDTLVLDPYDVPPLDQPSTYKGELLESGLYLTAGFSWIF</sequence>
<dbReference type="OrthoDB" id="9807574at2"/>
<dbReference type="InterPro" id="IPR011250">
    <property type="entry name" value="OMP/PagP_B-barrel"/>
</dbReference>
<dbReference type="AlphaFoldDB" id="A0A518EPE5"/>
<proteinExistence type="predicted"/>
<organism evidence="1 2">
    <name type="scientific">Saltatorellus ferox</name>
    <dbReference type="NCBI Taxonomy" id="2528018"/>
    <lineage>
        <taxon>Bacteria</taxon>
        <taxon>Pseudomonadati</taxon>
        <taxon>Planctomycetota</taxon>
        <taxon>Planctomycetia</taxon>
        <taxon>Planctomycetia incertae sedis</taxon>
        <taxon>Saltatorellus</taxon>
    </lineage>
</organism>
<evidence type="ECO:0008006" key="3">
    <source>
        <dbReference type="Google" id="ProtNLM"/>
    </source>
</evidence>
<dbReference type="Proteomes" id="UP000320390">
    <property type="component" value="Chromosome"/>
</dbReference>
<dbReference type="Gene3D" id="2.40.160.20">
    <property type="match status" value="1"/>
</dbReference>
<evidence type="ECO:0000313" key="2">
    <source>
        <dbReference type="Proteomes" id="UP000320390"/>
    </source>
</evidence>
<keyword evidence="2" id="KW-1185">Reference proteome</keyword>
<dbReference type="SUPFAM" id="SSF56925">
    <property type="entry name" value="OMPA-like"/>
    <property type="match status" value="1"/>
</dbReference>
<accession>A0A518EPE5</accession>
<dbReference type="EMBL" id="CP036434">
    <property type="protein sequence ID" value="QDV05951.1"/>
    <property type="molecule type" value="Genomic_DNA"/>
</dbReference>
<protein>
    <recommendedName>
        <fullName evidence="3">Outer membrane protein beta-barrel domain-containing protein</fullName>
    </recommendedName>
</protein>
<gene>
    <name evidence="1" type="ORF">Poly30_14540</name>
</gene>